<keyword evidence="2" id="KW-1185">Reference proteome</keyword>
<evidence type="ECO:0000313" key="1">
    <source>
        <dbReference type="EMBL" id="KAK9019756.1"/>
    </source>
</evidence>
<dbReference type="Proteomes" id="UP001396334">
    <property type="component" value="Unassembled WGS sequence"/>
</dbReference>
<gene>
    <name evidence="1" type="ORF">V6N11_054264</name>
</gene>
<accession>A0ABR2S3C5</accession>
<evidence type="ECO:0000313" key="2">
    <source>
        <dbReference type="Proteomes" id="UP001396334"/>
    </source>
</evidence>
<sequence>MVKIVEDLAELSSILTDMEGSVPRTKPSIEIKSNHNVLLNLKLSNNDGNNNDHTKARHESNLELDLFAQRNPSFNNYPRGDDQRDKDFSCNFCKQPLTSFLRPSLSFNKRELGISTPSTSANCCFGESFQAANKVAASASTSLGTDSQYKDVSGIDLSLKL</sequence>
<comment type="caution">
    <text evidence="1">The sequence shown here is derived from an EMBL/GenBank/DDBJ whole genome shotgun (WGS) entry which is preliminary data.</text>
</comment>
<dbReference type="EMBL" id="JBBPBN010000017">
    <property type="protein sequence ID" value="KAK9019756.1"/>
    <property type="molecule type" value="Genomic_DNA"/>
</dbReference>
<protein>
    <submittedName>
        <fullName evidence="1">Uncharacterized protein</fullName>
    </submittedName>
</protein>
<proteinExistence type="predicted"/>
<organism evidence="1 2">
    <name type="scientific">Hibiscus sabdariffa</name>
    <name type="common">roselle</name>
    <dbReference type="NCBI Taxonomy" id="183260"/>
    <lineage>
        <taxon>Eukaryota</taxon>
        <taxon>Viridiplantae</taxon>
        <taxon>Streptophyta</taxon>
        <taxon>Embryophyta</taxon>
        <taxon>Tracheophyta</taxon>
        <taxon>Spermatophyta</taxon>
        <taxon>Magnoliopsida</taxon>
        <taxon>eudicotyledons</taxon>
        <taxon>Gunneridae</taxon>
        <taxon>Pentapetalae</taxon>
        <taxon>rosids</taxon>
        <taxon>malvids</taxon>
        <taxon>Malvales</taxon>
        <taxon>Malvaceae</taxon>
        <taxon>Malvoideae</taxon>
        <taxon>Hibiscus</taxon>
    </lineage>
</organism>
<reference evidence="1 2" key="1">
    <citation type="journal article" date="2024" name="G3 (Bethesda)">
        <title>Genome assembly of Hibiscus sabdariffa L. provides insights into metabolisms of medicinal natural products.</title>
        <authorList>
            <person name="Kim T."/>
        </authorList>
    </citation>
    <scope>NUCLEOTIDE SEQUENCE [LARGE SCALE GENOMIC DNA]</scope>
    <source>
        <strain evidence="1">TK-2024</strain>
        <tissue evidence="1">Old leaves</tissue>
    </source>
</reference>
<name>A0ABR2S3C5_9ROSI</name>